<protein>
    <submittedName>
        <fullName evidence="2">Oligosaccharide deacetylase</fullName>
    </submittedName>
</protein>
<dbReference type="PROSITE" id="PS51677">
    <property type="entry name" value="NODB"/>
    <property type="match status" value="1"/>
</dbReference>
<evidence type="ECO:0000259" key="1">
    <source>
        <dbReference type="PROSITE" id="PS51677"/>
    </source>
</evidence>
<dbReference type="GO" id="GO:0005975">
    <property type="term" value="P:carbohydrate metabolic process"/>
    <property type="evidence" value="ECO:0007669"/>
    <property type="project" value="InterPro"/>
</dbReference>
<dbReference type="PANTHER" id="PTHR10587">
    <property type="entry name" value="GLYCOSYL TRANSFERASE-RELATED"/>
    <property type="match status" value="1"/>
</dbReference>
<dbReference type="AlphaFoldDB" id="A0A919UKF4"/>
<name>A0A919UKF4_9MICO</name>
<dbReference type="GO" id="GO:0016810">
    <property type="term" value="F:hydrolase activity, acting on carbon-nitrogen (but not peptide) bonds"/>
    <property type="evidence" value="ECO:0007669"/>
    <property type="project" value="InterPro"/>
</dbReference>
<dbReference type="Pfam" id="PF01522">
    <property type="entry name" value="Polysacc_deac_1"/>
    <property type="match status" value="1"/>
</dbReference>
<feature type="domain" description="NodB homology" evidence="1">
    <location>
        <begin position="26"/>
        <end position="213"/>
    </location>
</feature>
<dbReference type="InterPro" id="IPR002509">
    <property type="entry name" value="NODB_dom"/>
</dbReference>
<dbReference type="SUPFAM" id="SSF88713">
    <property type="entry name" value="Glycoside hydrolase/deacetylase"/>
    <property type="match status" value="1"/>
</dbReference>
<evidence type="ECO:0000313" key="3">
    <source>
        <dbReference type="Proteomes" id="UP000652354"/>
    </source>
</evidence>
<dbReference type="InterPro" id="IPR011330">
    <property type="entry name" value="Glyco_hydro/deAcase_b/a-brl"/>
</dbReference>
<keyword evidence="3" id="KW-1185">Reference proteome</keyword>
<evidence type="ECO:0000313" key="2">
    <source>
        <dbReference type="EMBL" id="GIG55211.1"/>
    </source>
</evidence>
<proteinExistence type="predicted"/>
<dbReference type="Proteomes" id="UP000652354">
    <property type="component" value="Unassembled WGS sequence"/>
</dbReference>
<sequence>MSVPPPHGGHHAPRVTPVDAAAGDGLVCALTFDDGPNGRDTLRLLDALRAREITAVFCVVGEQIERGDGAQVLRRIAADGHVLANHSMSFADMGEWPADRVWVDLTRTLDVIRAVLGPRHPVPYWRAPNGSWGATAEVAVELGMQPLGVVNHIGDWAEQDPEVLADRLRAAMTPGSMVLAHDGGGDRAGTVDAVIRVVDERLADGWSFVLPAG</sequence>
<dbReference type="EMBL" id="BONR01000004">
    <property type="protein sequence ID" value="GIG55211.1"/>
    <property type="molecule type" value="Genomic_DNA"/>
</dbReference>
<comment type="caution">
    <text evidence="2">The sequence shown here is derived from an EMBL/GenBank/DDBJ whole genome shotgun (WGS) entry which is preliminary data.</text>
</comment>
<gene>
    <name evidence="2" type="ORF">Dac01nite_19630</name>
</gene>
<organism evidence="2 3">
    <name type="scientific">Demequina activiva</name>
    <dbReference type="NCBI Taxonomy" id="1582364"/>
    <lineage>
        <taxon>Bacteria</taxon>
        <taxon>Bacillati</taxon>
        <taxon>Actinomycetota</taxon>
        <taxon>Actinomycetes</taxon>
        <taxon>Micrococcales</taxon>
        <taxon>Demequinaceae</taxon>
        <taxon>Demequina</taxon>
    </lineage>
</organism>
<dbReference type="Gene3D" id="3.20.20.370">
    <property type="entry name" value="Glycoside hydrolase/deacetylase"/>
    <property type="match status" value="1"/>
</dbReference>
<reference evidence="2" key="1">
    <citation type="submission" date="2021-01" db="EMBL/GenBank/DDBJ databases">
        <title>Whole genome shotgun sequence of Demequina activiva NBRC 110675.</title>
        <authorList>
            <person name="Komaki H."/>
            <person name="Tamura T."/>
        </authorList>
    </citation>
    <scope>NUCLEOTIDE SEQUENCE</scope>
    <source>
        <strain evidence="2">NBRC 110675</strain>
    </source>
</reference>
<accession>A0A919UKF4</accession>
<dbReference type="InterPro" id="IPR050248">
    <property type="entry name" value="Polysacc_deacetylase_ArnD"/>
</dbReference>
<dbReference type="CDD" id="cd10917">
    <property type="entry name" value="CE4_NodB_like_6s_7s"/>
    <property type="match status" value="1"/>
</dbReference>